<evidence type="ECO:0000313" key="3">
    <source>
        <dbReference type="Proteomes" id="UP001189429"/>
    </source>
</evidence>
<feature type="compositionally biased region" description="Low complexity" evidence="1">
    <location>
        <begin position="312"/>
        <end position="341"/>
    </location>
</feature>
<dbReference type="EMBL" id="CAUYUJ010022636">
    <property type="protein sequence ID" value="CAK0911760.1"/>
    <property type="molecule type" value="Genomic_DNA"/>
</dbReference>
<evidence type="ECO:0000256" key="1">
    <source>
        <dbReference type="SAM" id="MobiDB-lite"/>
    </source>
</evidence>
<feature type="region of interest" description="Disordered" evidence="1">
    <location>
        <begin position="162"/>
        <end position="730"/>
    </location>
</feature>
<feature type="region of interest" description="Disordered" evidence="1">
    <location>
        <begin position="1"/>
        <end position="81"/>
    </location>
</feature>
<feature type="compositionally biased region" description="Low complexity" evidence="1">
    <location>
        <begin position="643"/>
        <end position="671"/>
    </location>
</feature>
<feature type="compositionally biased region" description="Low complexity" evidence="1">
    <location>
        <begin position="355"/>
        <end position="364"/>
    </location>
</feature>
<dbReference type="Proteomes" id="UP001189429">
    <property type="component" value="Unassembled WGS sequence"/>
</dbReference>
<keyword evidence="3" id="KW-1185">Reference proteome</keyword>
<accession>A0ABN9YFY6</accession>
<organism evidence="2 3">
    <name type="scientific">Prorocentrum cordatum</name>
    <dbReference type="NCBI Taxonomy" id="2364126"/>
    <lineage>
        <taxon>Eukaryota</taxon>
        <taxon>Sar</taxon>
        <taxon>Alveolata</taxon>
        <taxon>Dinophyceae</taxon>
        <taxon>Prorocentrales</taxon>
        <taxon>Prorocentraceae</taxon>
        <taxon>Prorocentrum</taxon>
    </lineage>
</organism>
<feature type="compositionally biased region" description="Polar residues" evidence="1">
    <location>
        <begin position="290"/>
        <end position="302"/>
    </location>
</feature>
<feature type="compositionally biased region" description="Low complexity" evidence="1">
    <location>
        <begin position="36"/>
        <end position="63"/>
    </location>
</feature>
<feature type="compositionally biased region" description="Low complexity" evidence="1">
    <location>
        <begin position="703"/>
        <end position="712"/>
    </location>
</feature>
<reference evidence="2" key="1">
    <citation type="submission" date="2023-10" db="EMBL/GenBank/DDBJ databases">
        <authorList>
            <person name="Chen Y."/>
            <person name="Shah S."/>
            <person name="Dougan E. K."/>
            <person name="Thang M."/>
            <person name="Chan C."/>
        </authorList>
    </citation>
    <scope>NUCLEOTIDE SEQUENCE [LARGE SCALE GENOMIC DNA]</scope>
</reference>
<comment type="caution">
    <text evidence="2">The sequence shown here is derived from an EMBL/GenBank/DDBJ whole genome shotgun (WGS) entry which is preliminary data.</text>
</comment>
<feature type="compositionally biased region" description="Low complexity" evidence="1">
    <location>
        <begin position="599"/>
        <end position="633"/>
    </location>
</feature>
<gene>
    <name evidence="2" type="ORF">PCOR1329_LOCUS85527</name>
</gene>
<feature type="compositionally biased region" description="Low complexity" evidence="1">
    <location>
        <begin position="176"/>
        <end position="205"/>
    </location>
</feature>
<protein>
    <submittedName>
        <fullName evidence="2">Uncharacterized protein</fullName>
    </submittedName>
</protein>
<feature type="compositionally biased region" description="Low complexity" evidence="1">
    <location>
        <begin position="19"/>
        <end position="28"/>
    </location>
</feature>
<evidence type="ECO:0000313" key="2">
    <source>
        <dbReference type="EMBL" id="CAK0911760.1"/>
    </source>
</evidence>
<name>A0ABN9YFY6_9DINO</name>
<feature type="compositionally biased region" description="Low complexity" evidence="1">
    <location>
        <begin position="371"/>
        <end position="380"/>
    </location>
</feature>
<feature type="compositionally biased region" description="Low complexity" evidence="1">
    <location>
        <begin position="541"/>
        <end position="554"/>
    </location>
</feature>
<proteinExistence type="predicted"/>
<sequence length="772" mass="77209">PPARGAPVLSGAPRQAPGAPVLSGASSPVPSPPRRSPQQQHRAAAAPVHAAAGGPFAAQRHAAPSWEERHWAGLRDPSPRSGRWSAVSIAAPGPVVPLAVAAEALQRHVTAGSDFSTSAAACRWSVVGTAAAVRAAPAPACAGCGASLTPDSLFCRRCGMRQGTEASPRSPPETPPQFVAAPPAAAPPAAATADAPPAGANAAAPSEGTPRAALEEAPDAVHAGAGQPRRAEPWPIFEDAPGEAADGSGPARDEESAAAAGGGQEREAEAEGPSAVASAATMVEDAAVSTCASPLPGTSSLTYPAGDPPPQGGAASPPRGPASTTTYGTAGGRTPTGTPTSEARRCPQGGGGGAANLPPAAAGGHRPRVSSPPAWQQSPQQRPPAPPPAASHTLPWQAPPLSTAAQQLARLTPPRPSWAQPGQGTAPPLPSPCHAVRVLARSPPPNTRAAAQPRSPTAGWREVPAPAQPRSPPQAWRECAAALSRAVQEGGPSRADGAGRARSPQHAAEESAAAERGALVRWRSPSPPAPAFPRRDAQHDGSALGRALALPAGGRQFAPSLSGSAATLPPPGQASTSPRVPGCGGGLPGSPPASVLQDLLLRQPRLGGGPRQPQQQRPSHAARGACRAAGVVHYAFGSPSPGSPALARRPPQQASQAPLPPEAGEAVVPAAKEPEIDLWEPGNGRSASPPPAAARAPRRSALRKSAAPSARAHFAPDVDLATSRRAGDGGAQRLAIAHAAPGQQRAAVPDANVELTGVCVQLQNKLGSMRSF</sequence>
<feature type="non-terminal residue" evidence="2">
    <location>
        <position position="1"/>
    </location>
</feature>